<comment type="caution">
    <text evidence="1">The sequence shown here is derived from an EMBL/GenBank/DDBJ whole genome shotgun (WGS) entry which is preliminary data.</text>
</comment>
<organism evidence="1">
    <name type="scientific">marine sediment metagenome</name>
    <dbReference type="NCBI Taxonomy" id="412755"/>
    <lineage>
        <taxon>unclassified sequences</taxon>
        <taxon>metagenomes</taxon>
        <taxon>ecological metagenomes</taxon>
    </lineage>
</organism>
<gene>
    <name evidence="1" type="ORF">S01H4_15244</name>
</gene>
<evidence type="ECO:0000313" key="1">
    <source>
        <dbReference type="EMBL" id="GAG67942.1"/>
    </source>
</evidence>
<protein>
    <submittedName>
        <fullName evidence="1">Uncharacterized protein</fullName>
    </submittedName>
</protein>
<name>X1ADK2_9ZZZZ</name>
<feature type="non-terminal residue" evidence="1">
    <location>
        <position position="1"/>
    </location>
</feature>
<dbReference type="AlphaFoldDB" id="X1ADK2"/>
<reference evidence="1" key="1">
    <citation type="journal article" date="2014" name="Front. Microbiol.">
        <title>High frequency of phylogenetically diverse reductive dehalogenase-homologous genes in deep subseafloor sedimentary metagenomes.</title>
        <authorList>
            <person name="Kawai M."/>
            <person name="Futagami T."/>
            <person name="Toyoda A."/>
            <person name="Takaki Y."/>
            <person name="Nishi S."/>
            <person name="Hori S."/>
            <person name="Arai W."/>
            <person name="Tsubouchi T."/>
            <person name="Morono Y."/>
            <person name="Uchiyama I."/>
            <person name="Ito T."/>
            <person name="Fujiyama A."/>
            <person name="Inagaki F."/>
            <person name="Takami H."/>
        </authorList>
    </citation>
    <scope>NUCLEOTIDE SEQUENCE</scope>
    <source>
        <strain evidence="1">Expedition CK06-06</strain>
    </source>
</reference>
<sequence length="58" mass="6718">IAIWGHWVRKYGKEITSYYCIAKDKYFKVGNKKGDKPISISKQEYLDDFQIAVGAFAK</sequence>
<dbReference type="EMBL" id="BART01006683">
    <property type="protein sequence ID" value="GAG67942.1"/>
    <property type="molecule type" value="Genomic_DNA"/>
</dbReference>
<proteinExistence type="predicted"/>
<accession>X1ADK2</accession>